<comment type="subcellular location">
    <subcellularLocation>
        <location evidence="1">Endomembrane system</location>
        <topology evidence="1">Multi-pass membrane protein</topology>
    </subcellularLocation>
</comment>
<dbReference type="GO" id="GO:0016020">
    <property type="term" value="C:membrane"/>
    <property type="evidence" value="ECO:0007669"/>
    <property type="project" value="TreeGrafter"/>
</dbReference>
<feature type="transmembrane region" description="Helical" evidence="7">
    <location>
        <begin position="293"/>
        <end position="314"/>
    </location>
</feature>
<feature type="transmembrane region" description="Helical" evidence="7">
    <location>
        <begin position="266"/>
        <end position="287"/>
    </location>
</feature>
<dbReference type="GO" id="GO:0012505">
    <property type="term" value="C:endomembrane system"/>
    <property type="evidence" value="ECO:0007669"/>
    <property type="project" value="UniProtKB-SubCell"/>
</dbReference>
<name>A0A1I5VDL9_9PSEU</name>
<sequence>MTGVRELPGVRLGSAAAFPLFLALGAATAGLGAALPAVTERFARTGDSGGLLVSVYNAGALLAIVGCGVRKRSVAPRRELAVVIGLFAAGCAGAGFAPSWPVLLISITVAGCGYGGAVLHVNTAFARGSGHRAVLMLNLVNATFGIGAVAGPFVVGLIPGPDVPAVFLGVGALALLSFPAYRCADGPAGEPGAREGKPAFAVLAPFLALAFCYAGLETGIGAWAATHLTWTGLTPAAAAQWVSLYWLGITAGRFVVPLFARGPRRIVGWCLLAATAATAVAAVAAAAPYAYAVAGFALAAVFPTVIAWLATLVTTVRQANAMLLVAEMAGSVTHPLAIGWLAGASRPATVPLAIACLGVLALAASRWAPRPVPA</sequence>
<evidence type="ECO:0000313" key="8">
    <source>
        <dbReference type="EMBL" id="SFQ05644.1"/>
    </source>
</evidence>
<dbReference type="InterPro" id="IPR051788">
    <property type="entry name" value="MFS_Transporter"/>
</dbReference>
<evidence type="ECO:0000256" key="2">
    <source>
        <dbReference type="ARBA" id="ARBA00008335"/>
    </source>
</evidence>
<keyword evidence="4 7" id="KW-0812">Transmembrane</keyword>
<keyword evidence="3" id="KW-0813">Transport</keyword>
<dbReference type="AlphaFoldDB" id="A0A1I5VDL9"/>
<dbReference type="RefSeq" id="WP_093575277.1">
    <property type="nucleotide sequence ID" value="NZ_FOWC01000008.1"/>
</dbReference>
<feature type="transmembrane region" description="Helical" evidence="7">
    <location>
        <begin position="103"/>
        <end position="121"/>
    </location>
</feature>
<keyword evidence="5 7" id="KW-1133">Transmembrane helix</keyword>
<dbReference type="STRING" id="112413.SAMN05421854_108310"/>
<dbReference type="Gene3D" id="1.20.1250.20">
    <property type="entry name" value="MFS general substrate transporter like domains"/>
    <property type="match status" value="2"/>
</dbReference>
<feature type="transmembrane region" description="Helical" evidence="7">
    <location>
        <begin position="321"/>
        <end position="342"/>
    </location>
</feature>
<evidence type="ECO:0000256" key="6">
    <source>
        <dbReference type="ARBA" id="ARBA00023136"/>
    </source>
</evidence>
<feature type="transmembrane region" description="Helical" evidence="7">
    <location>
        <begin position="238"/>
        <end position="259"/>
    </location>
</feature>
<evidence type="ECO:0000256" key="1">
    <source>
        <dbReference type="ARBA" id="ARBA00004127"/>
    </source>
</evidence>
<feature type="transmembrane region" description="Helical" evidence="7">
    <location>
        <begin position="48"/>
        <end position="68"/>
    </location>
</feature>
<organism evidence="8 9">
    <name type="scientific">Amycolatopsis rubida</name>
    <dbReference type="NCBI Taxonomy" id="112413"/>
    <lineage>
        <taxon>Bacteria</taxon>
        <taxon>Bacillati</taxon>
        <taxon>Actinomycetota</taxon>
        <taxon>Actinomycetes</taxon>
        <taxon>Pseudonocardiales</taxon>
        <taxon>Pseudonocardiaceae</taxon>
        <taxon>Amycolatopsis</taxon>
    </lineage>
</organism>
<feature type="transmembrane region" description="Helical" evidence="7">
    <location>
        <begin position="202"/>
        <end position="226"/>
    </location>
</feature>
<feature type="transmembrane region" description="Helical" evidence="7">
    <location>
        <begin position="133"/>
        <end position="158"/>
    </location>
</feature>
<reference evidence="8 9" key="1">
    <citation type="submission" date="2016-10" db="EMBL/GenBank/DDBJ databases">
        <authorList>
            <person name="de Groot N.N."/>
        </authorList>
    </citation>
    <scope>NUCLEOTIDE SEQUENCE [LARGE SCALE GENOMIC DNA]</scope>
    <source>
        <strain evidence="8 9">DSM 44637</strain>
    </source>
</reference>
<evidence type="ECO:0000256" key="5">
    <source>
        <dbReference type="ARBA" id="ARBA00022989"/>
    </source>
</evidence>
<dbReference type="PANTHER" id="PTHR23514:SF3">
    <property type="entry name" value="BYPASS OF STOP CODON PROTEIN 6"/>
    <property type="match status" value="1"/>
</dbReference>
<dbReference type="GO" id="GO:0022857">
    <property type="term" value="F:transmembrane transporter activity"/>
    <property type="evidence" value="ECO:0007669"/>
    <property type="project" value="InterPro"/>
</dbReference>
<feature type="transmembrane region" description="Helical" evidence="7">
    <location>
        <begin position="80"/>
        <end position="97"/>
    </location>
</feature>
<protein>
    <submittedName>
        <fullName evidence="8">Fucose permease</fullName>
    </submittedName>
</protein>
<dbReference type="SUPFAM" id="SSF103473">
    <property type="entry name" value="MFS general substrate transporter"/>
    <property type="match status" value="1"/>
</dbReference>
<keyword evidence="6 7" id="KW-0472">Membrane</keyword>
<dbReference type="PANTHER" id="PTHR23514">
    <property type="entry name" value="BYPASS OF STOP CODON PROTEIN 6"/>
    <property type="match status" value="1"/>
</dbReference>
<gene>
    <name evidence="8" type="ORF">SAMN05421854_108310</name>
</gene>
<feature type="transmembrane region" description="Helical" evidence="7">
    <location>
        <begin position="348"/>
        <end position="368"/>
    </location>
</feature>
<evidence type="ECO:0000256" key="3">
    <source>
        <dbReference type="ARBA" id="ARBA00022448"/>
    </source>
</evidence>
<evidence type="ECO:0000256" key="4">
    <source>
        <dbReference type="ARBA" id="ARBA00022692"/>
    </source>
</evidence>
<dbReference type="InterPro" id="IPR011701">
    <property type="entry name" value="MFS"/>
</dbReference>
<comment type="similarity">
    <text evidence="2">Belongs to the major facilitator superfamily.</text>
</comment>
<dbReference type="InterPro" id="IPR036259">
    <property type="entry name" value="MFS_trans_sf"/>
</dbReference>
<feature type="transmembrane region" description="Helical" evidence="7">
    <location>
        <begin position="164"/>
        <end position="181"/>
    </location>
</feature>
<dbReference type="Proteomes" id="UP000199137">
    <property type="component" value="Unassembled WGS sequence"/>
</dbReference>
<accession>A0A1I5VDL9</accession>
<dbReference type="EMBL" id="FOWC01000008">
    <property type="protein sequence ID" value="SFQ05644.1"/>
    <property type="molecule type" value="Genomic_DNA"/>
</dbReference>
<evidence type="ECO:0000313" key="9">
    <source>
        <dbReference type="Proteomes" id="UP000199137"/>
    </source>
</evidence>
<evidence type="ECO:0000256" key="7">
    <source>
        <dbReference type="SAM" id="Phobius"/>
    </source>
</evidence>
<proteinExistence type="inferred from homology"/>
<dbReference type="Pfam" id="PF07690">
    <property type="entry name" value="MFS_1"/>
    <property type="match status" value="1"/>
</dbReference>